<dbReference type="SUPFAM" id="SSF53098">
    <property type="entry name" value="Ribonuclease H-like"/>
    <property type="match status" value="1"/>
</dbReference>
<dbReference type="InterPro" id="IPR002176">
    <property type="entry name" value="X-over_junc_endoDNase_RuvC"/>
</dbReference>
<dbReference type="HOGENOM" id="CLU_091257_1_0_5"/>
<accession>S5Y8E8</accession>
<comment type="function">
    <text evidence="13">The RuvA-RuvB-RuvC complex processes Holliday junction (HJ) DNA during genetic recombination and DNA repair. Endonuclease that resolves HJ intermediates. Cleaves cruciform DNA by making single-stranded nicks across the HJ at symmetrical positions within the homologous arms, yielding a 5'-phosphate and a 3'-hydroxyl group; requires a central core of homology in the junction. The consensus cleavage sequence is 5'-(A/T)TT(C/G)-3'. Cleavage occurs on the 3'-side of the TT dinucleotide at the point of strand exchange. HJ branch migration catalyzed by RuvA-RuvB allows RuvC to scan DNA until it finds its consensus sequence, where it cleaves and resolves the cruciform DNA.</text>
</comment>
<dbReference type="FunFam" id="3.30.420.10:FF:000002">
    <property type="entry name" value="Crossover junction endodeoxyribonuclease RuvC"/>
    <property type="match status" value="1"/>
</dbReference>
<dbReference type="InterPro" id="IPR020563">
    <property type="entry name" value="X-over_junc_endoDNase_Mg_BS"/>
</dbReference>
<feature type="active site" evidence="13">
    <location>
        <position position="32"/>
    </location>
</feature>
<dbReference type="PATRIC" id="fig|1367847.3.peg.428"/>
<evidence type="ECO:0000256" key="3">
    <source>
        <dbReference type="ARBA" id="ARBA00022722"/>
    </source>
</evidence>
<dbReference type="PROSITE" id="PS01321">
    <property type="entry name" value="RUVC"/>
    <property type="match status" value="1"/>
</dbReference>
<dbReference type="STRING" id="1367847.JCM7686_0484"/>
<keyword evidence="5 13" id="KW-0255">Endonuclease</keyword>
<dbReference type="AlphaFoldDB" id="S5Y8E8"/>
<evidence type="ECO:0000256" key="12">
    <source>
        <dbReference type="ARBA" id="ARBA00029354"/>
    </source>
</evidence>
<dbReference type="GO" id="GO:0006281">
    <property type="term" value="P:DNA repair"/>
    <property type="evidence" value="ECO:0007669"/>
    <property type="project" value="UniProtKB-UniRule"/>
</dbReference>
<comment type="subcellular location">
    <subcellularLocation>
        <location evidence="13">Cytoplasm</location>
    </subcellularLocation>
</comment>
<gene>
    <name evidence="13" type="primary">ruvC</name>
    <name evidence="15" type="ORF">JCM7686_0484</name>
</gene>
<dbReference type="PANTHER" id="PTHR30194:SF3">
    <property type="entry name" value="CROSSOVER JUNCTION ENDODEOXYRIBONUCLEASE RUVC"/>
    <property type="match status" value="1"/>
</dbReference>
<evidence type="ECO:0000313" key="15">
    <source>
        <dbReference type="EMBL" id="AGT07593.1"/>
    </source>
</evidence>
<evidence type="ECO:0000256" key="7">
    <source>
        <dbReference type="ARBA" id="ARBA00022801"/>
    </source>
</evidence>
<evidence type="ECO:0000256" key="14">
    <source>
        <dbReference type="NCBIfam" id="TIGR00228"/>
    </source>
</evidence>
<evidence type="ECO:0000256" key="1">
    <source>
        <dbReference type="ARBA" id="ARBA00009518"/>
    </source>
</evidence>
<evidence type="ECO:0000256" key="2">
    <source>
        <dbReference type="ARBA" id="ARBA00022490"/>
    </source>
</evidence>
<name>S5Y8E8_PARAH</name>
<dbReference type="GO" id="GO:0009432">
    <property type="term" value="P:SOS response"/>
    <property type="evidence" value="ECO:0007669"/>
    <property type="project" value="UniProtKB-ARBA"/>
</dbReference>
<dbReference type="GO" id="GO:0003677">
    <property type="term" value="F:DNA binding"/>
    <property type="evidence" value="ECO:0007669"/>
    <property type="project" value="UniProtKB-KW"/>
</dbReference>
<dbReference type="GO" id="GO:0005737">
    <property type="term" value="C:cytoplasm"/>
    <property type="evidence" value="ECO:0007669"/>
    <property type="project" value="UniProtKB-SubCell"/>
</dbReference>
<dbReference type="PRINTS" id="PR00696">
    <property type="entry name" value="RSOLVASERUVC"/>
</dbReference>
<dbReference type="GO" id="GO:0048476">
    <property type="term" value="C:Holliday junction resolvase complex"/>
    <property type="evidence" value="ECO:0007669"/>
    <property type="project" value="UniProtKB-UniRule"/>
</dbReference>
<dbReference type="GO" id="GO:0000287">
    <property type="term" value="F:magnesium ion binding"/>
    <property type="evidence" value="ECO:0007669"/>
    <property type="project" value="UniProtKB-UniRule"/>
</dbReference>
<dbReference type="InterPro" id="IPR012337">
    <property type="entry name" value="RNaseH-like_sf"/>
</dbReference>
<feature type="active site" evidence="13">
    <location>
        <position position="163"/>
    </location>
</feature>
<comment type="subunit">
    <text evidence="13">Homodimer which binds Holliday junction (HJ) DNA. The HJ becomes 2-fold symmetrical on binding to RuvC with unstacked arms; it has a different conformation from HJ DNA in complex with RuvA. In the full resolvosome a probable DNA-RuvA(4)-RuvB(12)-RuvC(2) complex forms which resolves the HJ.</text>
</comment>
<keyword evidence="10 13" id="KW-0233">DNA recombination</keyword>
<feature type="active site" evidence="13">
    <location>
        <position position="91"/>
    </location>
</feature>
<sequence length="189" mass="19874">MSTETGKGARRCSPFVLVLGKKGTGMIILGIDPGLRNMGWGVISVDGPRLRHIANGIVHSEQGELGERLVVLYRGLREVIAQHNPDAAAVEQTFVNKDAVGTLKLGQARGIALLAPAESGIPIGEYAPNAVKKTVVGVGHAAKEQIQHMVRFQLPGVQLAGPDAADALAVAICHAHHLQGRALRIKVAS</sequence>
<evidence type="ECO:0000256" key="11">
    <source>
        <dbReference type="ARBA" id="ARBA00023204"/>
    </source>
</evidence>
<feature type="binding site" evidence="13">
    <location>
        <position position="32"/>
    </location>
    <ligand>
        <name>Mg(2+)</name>
        <dbReference type="ChEBI" id="CHEBI:18420"/>
        <label>1</label>
    </ligand>
</feature>
<evidence type="ECO:0000256" key="9">
    <source>
        <dbReference type="ARBA" id="ARBA00023125"/>
    </source>
</evidence>
<feature type="binding site" evidence="13">
    <location>
        <position position="163"/>
    </location>
    <ligand>
        <name>Mg(2+)</name>
        <dbReference type="ChEBI" id="CHEBI:18420"/>
        <label>1</label>
    </ligand>
</feature>
<keyword evidence="6 13" id="KW-0227">DNA damage</keyword>
<organism evidence="15 16">
    <name type="scientific">Paracoccus aminophilus JCM 7686</name>
    <dbReference type="NCBI Taxonomy" id="1367847"/>
    <lineage>
        <taxon>Bacteria</taxon>
        <taxon>Pseudomonadati</taxon>
        <taxon>Pseudomonadota</taxon>
        <taxon>Alphaproteobacteria</taxon>
        <taxon>Rhodobacterales</taxon>
        <taxon>Paracoccaceae</taxon>
        <taxon>Paracoccus</taxon>
    </lineage>
</organism>
<keyword evidence="7 13" id="KW-0378">Hydrolase</keyword>
<feature type="binding site" evidence="13">
    <location>
        <position position="91"/>
    </location>
    <ligand>
        <name>Mg(2+)</name>
        <dbReference type="ChEBI" id="CHEBI:18420"/>
        <label>2</label>
    </ligand>
</feature>
<evidence type="ECO:0000256" key="4">
    <source>
        <dbReference type="ARBA" id="ARBA00022723"/>
    </source>
</evidence>
<dbReference type="EC" id="3.1.21.10" evidence="13 14"/>
<dbReference type="NCBIfam" id="TIGR00228">
    <property type="entry name" value="ruvC"/>
    <property type="match status" value="1"/>
</dbReference>
<keyword evidence="2 13" id="KW-0963">Cytoplasm</keyword>
<comment type="cofactor">
    <cofactor evidence="13">
        <name>Mg(2+)</name>
        <dbReference type="ChEBI" id="CHEBI:18420"/>
    </cofactor>
    <text evidence="13">Binds 2 Mg(2+) ion per subunit.</text>
</comment>
<dbReference type="Gene3D" id="3.30.420.10">
    <property type="entry name" value="Ribonuclease H-like superfamily/Ribonuclease H"/>
    <property type="match status" value="1"/>
</dbReference>
<dbReference type="Pfam" id="PF02075">
    <property type="entry name" value="RuvC"/>
    <property type="match status" value="1"/>
</dbReference>
<dbReference type="GO" id="GO:0008821">
    <property type="term" value="F:crossover junction DNA endonuclease activity"/>
    <property type="evidence" value="ECO:0007669"/>
    <property type="project" value="UniProtKB-UniRule"/>
</dbReference>
<dbReference type="HAMAP" id="MF_00034">
    <property type="entry name" value="RuvC"/>
    <property type="match status" value="1"/>
</dbReference>
<keyword evidence="4 13" id="KW-0479">Metal-binding</keyword>
<dbReference type="EMBL" id="CP006650">
    <property type="protein sequence ID" value="AGT07593.1"/>
    <property type="molecule type" value="Genomic_DNA"/>
</dbReference>
<evidence type="ECO:0000256" key="13">
    <source>
        <dbReference type="HAMAP-Rule" id="MF_00034"/>
    </source>
</evidence>
<dbReference type="PANTHER" id="PTHR30194">
    <property type="entry name" value="CROSSOVER JUNCTION ENDODEOXYRIBONUCLEASE RUVC"/>
    <property type="match status" value="1"/>
</dbReference>
<keyword evidence="9 13" id="KW-0238">DNA-binding</keyword>
<dbReference type="Proteomes" id="UP000015480">
    <property type="component" value="Chromosome"/>
</dbReference>
<dbReference type="KEGG" id="pami:JCM7686_0484"/>
<keyword evidence="8 13" id="KW-0460">Magnesium</keyword>
<evidence type="ECO:0000256" key="10">
    <source>
        <dbReference type="ARBA" id="ARBA00023172"/>
    </source>
</evidence>
<comment type="similarity">
    <text evidence="1 13">Belongs to the RuvC family.</text>
</comment>
<dbReference type="GO" id="GO:0006310">
    <property type="term" value="P:DNA recombination"/>
    <property type="evidence" value="ECO:0007669"/>
    <property type="project" value="UniProtKB-UniRule"/>
</dbReference>
<evidence type="ECO:0000313" key="16">
    <source>
        <dbReference type="Proteomes" id="UP000015480"/>
    </source>
</evidence>
<dbReference type="InterPro" id="IPR036397">
    <property type="entry name" value="RNaseH_sf"/>
</dbReference>
<proteinExistence type="inferred from homology"/>
<dbReference type="CDD" id="cd16962">
    <property type="entry name" value="RuvC"/>
    <property type="match status" value="1"/>
</dbReference>
<keyword evidence="3 13" id="KW-0540">Nuclease</keyword>
<keyword evidence="16" id="KW-1185">Reference proteome</keyword>
<protein>
    <recommendedName>
        <fullName evidence="13 14">Crossover junction endodeoxyribonuclease RuvC</fullName>
        <ecNumber evidence="13 14">3.1.21.10</ecNumber>
    </recommendedName>
    <alternativeName>
        <fullName evidence="13">Holliday junction nuclease RuvC</fullName>
    </alternativeName>
    <alternativeName>
        <fullName evidence="13">Holliday junction resolvase RuvC</fullName>
    </alternativeName>
</protein>
<evidence type="ECO:0000256" key="8">
    <source>
        <dbReference type="ARBA" id="ARBA00022842"/>
    </source>
</evidence>
<evidence type="ECO:0000256" key="6">
    <source>
        <dbReference type="ARBA" id="ARBA00022763"/>
    </source>
</evidence>
<reference evidence="15 16" key="1">
    <citation type="journal article" date="2014" name="BMC Genomics">
        <title>Architecture and functions of a multipartite genome of the methylotrophic bacterium Paracoccus aminophilus JCM 7686, containing primary and secondary chromids.</title>
        <authorList>
            <person name="Dziewit L."/>
            <person name="Czarnecki J."/>
            <person name="Wibberg D."/>
            <person name="Radlinska M."/>
            <person name="Mrozek P."/>
            <person name="Szymczak M."/>
            <person name="Schluter A."/>
            <person name="Puhler A."/>
            <person name="Bartosik D."/>
        </authorList>
    </citation>
    <scope>NUCLEOTIDE SEQUENCE [LARGE SCALE GENOMIC DNA]</scope>
    <source>
        <strain evidence="15">JCM 7686</strain>
    </source>
</reference>
<evidence type="ECO:0000256" key="5">
    <source>
        <dbReference type="ARBA" id="ARBA00022759"/>
    </source>
</evidence>
<dbReference type="eggNOG" id="COG0817">
    <property type="taxonomic scope" value="Bacteria"/>
</dbReference>
<comment type="catalytic activity">
    <reaction evidence="12 13">
        <text>Endonucleolytic cleavage at a junction such as a reciprocal single-stranded crossover between two homologous DNA duplexes (Holliday junction).</text>
        <dbReference type="EC" id="3.1.21.10"/>
    </reaction>
</comment>
<keyword evidence="11 13" id="KW-0234">DNA repair</keyword>